<keyword evidence="3" id="KW-1185">Reference proteome</keyword>
<dbReference type="EMBL" id="JTHP01000012">
    <property type="protein sequence ID" value="KJD46051.1"/>
    <property type="molecule type" value="Genomic_DNA"/>
</dbReference>
<evidence type="ECO:0000259" key="1">
    <source>
        <dbReference type="Pfam" id="PF13524"/>
    </source>
</evidence>
<dbReference type="Pfam" id="PF13524">
    <property type="entry name" value="Glyco_trans_1_2"/>
    <property type="match status" value="1"/>
</dbReference>
<gene>
    <name evidence="2" type="ORF">QD47_08730</name>
</gene>
<reference evidence="2 3" key="1">
    <citation type="submission" date="2014-11" db="EMBL/GenBank/DDBJ databases">
        <title>Draft Genome Sequences of Paenibacillus polymyxa NRRL B-30509 and Paenibacillus terrae NRRL B-30644, Strains from a Poultry Environment that Produce Tridecaptin A and Paenicidins.</title>
        <authorList>
            <person name="van Belkum M.J."/>
            <person name="Lohans C.T."/>
            <person name="Vederas J.C."/>
        </authorList>
    </citation>
    <scope>NUCLEOTIDE SEQUENCE [LARGE SCALE GENOMIC DNA]</scope>
    <source>
        <strain evidence="2 3">NRRL B-30644</strain>
    </source>
</reference>
<proteinExistence type="predicted"/>
<dbReference type="AlphaFoldDB" id="A0A0D7X3U7"/>
<name>A0A0D7X3U7_9BACL</name>
<dbReference type="InterPro" id="IPR055259">
    <property type="entry name" value="YkvP/CgeB_Glyco_trans-like"/>
</dbReference>
<sequence>MKDVNDQRSGNEREAYRCGYREGRRMGGCTAALSQVVATKPAVRQLKVLYIPQGFAAIDTGVQEALSQVCSELVIGTPATMLADAEAHRPDLVLVMNGLHVFPLDHLEQVQQIRGLGIRTAIWFVDDPYFTEDTALICQSYDVVFTHEMSCLPFYRDQGVAQVHYLPLAASARIFYPRRVEREHQHDICFIGNAFWNRVKLFDHLAPFLADKRVLIVGGHWDRLTRRDVLERFIRPIFMEPEETAKYYNGSKIVINLHRPTDPGLDNRNTHQLSAESINPRTYEISACGTLQMTDIRKDLDRYYRPGYDIETFGGVEELKVKLDYYLKHDWERERMAWRGLHTTMQKHLYTNRMEELLDQAMA</sequence>
<protein>
    <submittedName>
        <fullName evidence="2">Spore maturation protein</fullName>
    </submittedName>
</protein>
<dbReference type="Proteomes" id="UP000032534">
    <property type="component" value="Unassembled WGS sequence"/>
</dbReference>
<organism evidence="2 3">
    <name type="scientific">Paenibacillus terrae</name>
    <dbReference type="NCBI Taxonomy" id="159743"/>
    <lineage>
        <taxon>Bacteria</taxon>
        <taxon>Bacillati</taxon>
        <taxon>Bacillota</taxon>
        <taxon>Bacilli</taxon>
        <taxon>Bacillales</taxon>
        <taxon>Paenibacillaceae</taxon>
        <taxon>Paenibacillus</taxon>
    </lineage>
</organism>
<dbReference type="PATRIC" id="fig|159743.3.peg.1913"/>
<evidence type="ECO:0000313" key="3">
    <source>
        <dbReference type="Proteomes" id="UP000032534"/>
    </source>
</evidence>
<comment type="caution">
    <text evidence="2">The sequence shown here is derived from an EMBL/GenBank/DDBJ whole genome shotgun (WGS) entry which is preliminary data.</text>
</comment>
<evidence type="ECO:0000313" key="2">
    <source>
        <dbReference type="EMBL" id="KJD46051.1"/>
    </source>
</evidence>
<feature type="domain" description="Spore protein YkvP/CgeB glycosyl transferase-like" evidence="1">
    <location>
        <begin position="210"/>
        <end position="359"/>
    </location>
</feature>
<dbReference type="RefSeq" id="WP_044645765.1">
    <property type="nucleotide sequence ID" value="NZ_JTHP01000012.1"/>
</dbReference>
<dbReference type="OrthoDB" id="110463at2"/>
<accession>A0A0D7X3U7</accession>